<feature type="transmembrane region" description="Helical" evidence="6">
    <location>
        <begin position="42"/>
        <end position="61"/>
    </location>
</feature>
<feature type="transmembrane region" description="Helical" evidence="6">
    <location>
        <begin position="252"/>
        <end position="271"/>
    </location>
</feature>
<feature type="transmembrane region" description="Helical" evidence="6">
    <location>
        <begin position="151"/>
        <end position="176"/>
    </location>
</feature>
<dbReference type="EMBL" id="CP098251">
    <property type="protein sequence ID" value="WAV90662.1"/>
    <property type="molecule type" value="Genomic_DNA"/>
</dbReference>
<evidence type="ECO:0000256" key="5">
    <source>
        <dbReference type="ARBA" id="ARBA00023136"/>
    </source>
</evidence>
<comment type="similarity">
    <text evidence="2">Belongs to the EamA transporter family.</text>
</comment>
<dbReference type="SUPFAM" id="SSF103481">
    <property type="entry name" value="Multidrug resistance efflux transporter EmrE"/>
    <property type="match status" value="2"/>
</dbReference>
<dbReference type="AlphaFoldDB" id="A0A9E9NTJ5"/>
<keyword evidence="5 6" id="KW-0472">Membrane</keyword>
<feature type="transmembrane region" description="Helical" evidence="6">
    <location>
        <begin position="127"/>
        <end position="145"/>
    </location>
</feature>
<keyword evidence="4 6" id="KW-1133">Transmembrane helix</keyword>
<dbReference type="Pfam" id="PF00892">
    <property type="entry name" value="EamA"/>
    <property type="match status" value="2"/>
</dbReference>
<evidence type="ECO:0000256" key="3">
    <source>
        <dbReference type="ARBA" id="ARBA00022692"/>
    </source>
</evidence>
<evidence type="ECO:0000259" key="7">
    <source>
        <dbReference type="Pfam" id="PF00892"/>
    </source>
</evidence>
<accession>A0A9E9NTJ5</accession>
<evidence type="ECO:0000256" key="6">
    <source>
        <dbReference type="SAM" id="Phobius"/>
    </source>
</evidence>
<dbReference type="GO" id="GO:0016020">
    <property type="term" value="C:membrane"/>
    <property type="evidence" value="ECO:0007669"/>
    <property type="project" value="UniProtKB-SubCell"/>
</dbReference>
<dbReference type="Proteomes" id="UP001164819">
    <property type="component" value="Chromosome"/>
</dbReference>
<name>A0A9E9NTJ5_9BURK</name>
<feature type="transmembrane region" description="Helical" evidence="6">
    <location>
        <begin position="277"/>
        <end position="298"/>
    </location>
</feature>
<dbReference type="InterPro" id="IPR037185">
    <property type="entry name" value="EmrE-like"/>
</dbReference>
<evidence type="ECO:0000256" key="2">
    <source>
        <dbReference type="ARBA" id="ARBA00007362"/>
    </source>
</evidence>
<evidence type="ECO:0000256" key="1">
    <source>
        <dbReference type="ARBA" id="ARBA00004141"/>
    </source>
</evidence>
<keyword evidence="3 6" id="KW-0812">Transmembrane</keyword>
<sequence length="304" mass="33424">MNPSASAARGYLLALLATVLWSTVFPLVRVLPQTLSPVELAFWRWLFTFSCMLPFGAGAVREHWALVRQCRKWMVPAGVLGFAMYSILMFEAGHTTDATNLSLIAATAPVFMAFFARFFLGERLASLQLCGLAVAVFGVIVLVLHGDFHRLAALSFTVGDLWMLLAASLFAVYSILVRRRPAAMPQKAFMLAMLAYSLLALCPFMIGEVARPGYSLPDMPTFLIMAYIAVIPTLIGYLLWNRSVEYIGAARAGIVYYSIPFFSSLEAVVFLHETVSFSQIAGGALIVGGILLSSLNILKTLWRF</sequence>
<feature type="transmembrane region" description="Helical" evidence="6">
    <location>
        <begin position="219"/>
        <end position="240"/>
    </location>
</feature>
<evidence type="ECO:0000313" key="8">
    <source>
        <dbReference type="EMBL" id="WAV90662.1"/>
    </source>
</evidence>
<protein>
    <submittedName>
        <fullName evidence="8">DMT family transporter</fullName>
    </submittedName>
</protein>
<dbReference type="PANTHER" id="PTHR32322:SF2">
    <property type="entry name" value="EAMA DOMAIN-CONTAINING PROTEIN"/>
    <property type="match status" value="1"/>
</dbReference>
<dbReference type="PANTHER" id="PTHR32322">
    <property type="entry name" value="INNER MEMBRANE TRANSPORTER"/>
    <property type="match status" value="1"/>
</dbReference>
<feature type="transmembrane region" description="Helical" evidence="6">
    <location>
        <begin position="188"/>
        <end position="207"/>
    </location>
</feature>
<feature type="domain" description="EamA" evidence="7">
    <location>
        <begin position="9"/>
        <end position="143"/>
    </location>
</feature>
<feature type="domain" description="EamA" evidence="7">
    <location>
        <begin position="158"/>
        <end position="294"/>
    </location>
</feature>
<comment type="subcellular location">
    <subcellularLocation>
        <location evidence="1">Membrane</location>
        <topology evidence="1">Multi-pass membrane protein</topology>
    </subcellularLocation>
</comment>
<dbReference type="InterPro" id="IPR050638">
    <property type="entry name" value="AA-Vitamin_Transporters"/>
</dbReference>
<feature type="transmembrane region" description="Helical" evidence="6">
    <location>
        <begin position="73"/>
        <end position="90"/>
    </location>
</feature>
<organism evidence="8">
    <name type="scientific">Oxalobacter aliiformigenes</name>
    <dbReference type="NCBI Taxonomy" id="2946593"/>
    <lineage>
        <taxon>Bacteria</taxon>
        <taxon>Pseudomonadati</taxon>
        <taxon>Pseudomonadota</taxon>
        <taxon>Betaproteobacteria</taxon>
        <taxon>Burkholderiales</taxon>
        <taxon>Oxalobacteraceae</taxon>
        <taxon>Oxalobacter</taxon>
    </lineage>
</organism>
<dbReference type="RefSeq" id="WP_269315658.1">
    <property type="nucleotide sequence ID" value="NZ_CP098251.1"/>
</dbReference>
<proteinExistence type="inferred from homology"/>
<gene>
    <name evidence="8" type="ORF">NB646_07300</name>
</gene>
<dbReference type="InterPro" id="IPR000620">
    <property type="entry name" value="EamA_dom"/>
</dbReference>
<feature type="transmembrane region" description="Helical" evidence="6">
    <location>
        <begin position="102"/>
        <end position="120"/>
    </location>
</feature>
<reference evidence="8" key="1">
    <citation type="journal article" date="2022" name="Front. Microbiol.">
        <title>New perspectives on an old grouping: The genomic and phenotypic variability of Oxalobacter formigenes and the implications for calcium oxalate stone prevention.</title>
        <authorList>
            <person name="Chmiel J.A."/>
            <person name="Carr C."/>
            <person name="Stuivenberg G.A."/>
            <person name="Venema R."/>
            <person name="Chanyi R.M."/>
            <person name="Al K.F."/>
            <person name="Giguere D."/>
            <person name="Say H."/>
            <person name="Akouris P.P."/>
            <person name="Dominguez Romero S.A."/>
            <person name="Kwong A."/>
            <person name="Tai V."/>
            <person name="Koval S.F."/>
            <person name="Razvi H."/>
            <person name="Bjazevic J."/>
            <person name="Burton J.P."/>
        </authorList>
    </citation>
    <scope>NUCLEOTIDE SEQUENCE</scope>
    <source>
        <strain evidence="8">OxK</strain>
    </source>
</reference>
<evidence type="ECO:0000256" key="4">
    <source>
        <dbReference type="ARBA" id="ARBA00022989"/>
    </source>
</evidence>